<dbReference type="InterPro" id="IPR017211">
    <property type="entry name" value="UCP037465_Znf"/>
</dbReference>
<proteinExistence type="predicted"/>
<dbReference type="EMBL" id="VFOP01000001">
    <property type="protein sequence ID" value="TQL49224.1"/>
    <property type="molecule type" value="Genomic_DNA"/>
</dbReference>
<name>A0A542YMN3_9MICO</name>
<comment type="caution">
    <text evidence="1">The sequence shown here is derived from an EMBL/GenBank/DDBJ whole genome shotgun (WGS) entry which is preliminary data.</text>
</comment>
<accession>A0A542YMN3</accession>
<evidence type="ECO:0000313" key="2">
    <source>
        <dbReference type="Proteomes" id="UP000319516"/>
    </source>
</evidence>
<dbReference type="Pfam" id="PF09947">
    <property type="entry name" value="DUF2180"/>
    <property type="match status" value="1"/>
</dbReference>
<evidence type="ECO:0000313" key="1">
    <source>
        <dbReference type="EMBL" id="TQL49224.1"/>
    </source>
</evidence>
<dbReference type="OrthoDB" id="4244404at2"/>
<keyword evidence="2" id="KW-1185">Reference proteome</keyword>
<reference evidence="1 2" key="1">
    <citation type="submission" date="2019-06" db="EMBL/GenBank/DDBJ databases">
        <title>Sequencing the genomes of 1000 actinobacteria strains.</title>
        <authorList>
            <person name="Klenk H.-P."/>
        </authorList>
    </citation>
    <scope>NUCLEOTIDE SEQUENCE [LARGE SCALE GENOMIC DNA]</scope>
    <source>
        <strain evidence="1 2">DSM 12335</strain>
    </source>
</reference>
<dbReference type="RefSeq" id="WP_141783505.1">
    <property type="nucleotide sequence ID" value="NZ_BAAAIK010000003.1"/>
</dbReference>
<dbReference type="AlphaFoldDB" id="A0A542YMN3"/>
<evidence type="ECO:0008006" key="3">
    <source>
        <dbReference type="Google" id="ProtNLM"/>
    </source>
</evidence>
<sequence>MNCYTCATRQDTDTTALAICSVCGAGICREHATVGTAYVEEHSPGAPTAHALPGRRMFCIICAPEQAGEPTSR</sequence>
<protein>
    <recommendedName>
        <fullName evidence="3">DUF2180 family protein</fullName>
    </recommendedName>
</protein>
<dbReference type="Proteomes" id="UP000319516">
    <property type="component" value="Unassembled WGS sequence"/>
</dbReference>
<gene>
    <name evidence="1" type="ORF">FB467_0289</name>
</gene>
<organism evidence="1 2">
    <name type="scientific">Ornithinicoccus hortensis</name>
    <dbReference type="NCBI Taxonomy" id="82346"/>
    <lineage>
        <taxon>Bacteria</taxon>
        <taxon>Bacillati</taxon>
        <taxon>Actinomycetota</taxon>
        <taxon>Actinomycetes</taxon>
        <taxon>Micrococcales</taxon>
        <taxon>Intrasporangiaceae</taxon>
        <taxon>Ornithinicoccus</taxon>
    </lineage>
</organism>